<comment type="caution">
    <text evidence="1">The sequence shown here is derived from an EMBL/GenBank/DDBJ whole genome shotgun (WGS) entry which is preliminary data.</text>
</comment>
<evidence type="ECO:0000313" key="2">
    <source>
        <dbReference type="Proteomes" id="UP000838672"/>
    </source>
</evidence>
<keyword evidence="2" id="KW-1185">Reference proteome</keyword>
<reference evidence="1" key="1">
    <citation type="submission" date="2021-11" db="EMBL/GenBank/DDBJ databases">
        <authorList>
            <person name="Rodrigo-Torres L."/>
            <person name="Arahal R. D."/>
            <person name="Lucena T."/>
        </authorList>
    </citation>
    <scope>NUCLEOTIDE SEQUENCE</scope>
    <source>
        <strain evidence="1">CECT 7929</strain>
    </source>
</reference>
<sequence>MLSIHSTAVLAHYQAWSQQSPMLTGFALQIDWASQRIAFSARTLQWELDAQNADIDDPQSWPLQSEWLISDAIVWPEAQGETDEAQQAFQQQQASTFHQCVQLLYRLRQAQHFAEGCLLTVVCYPQKAYSHYWSQGAAQYLNRVGEVTREA</sequence>
<dbReference type="Proteomes" id="UP000838672">
    <property type="component" value="Unassembled WGS sequence"/>
</dbReference>
<name>A0ABM8ZTU5_9VIBR</name>
<proteinExistence type="predicted"/>
<gene>
    <name evidence="1" type="ORF">VST7929_01615</name>
</gene>
<accession>A0ABM8ZTU5</accession>
<dbReference type="EMBL" id="CAKLDI010000001">
    <property type="protein sequence ID" value="CAH0533740.1"/>
    <property type="molecule type" value="Genomic_DNA"/>
</dbReference>
<organism evidence="1 2">
    <name type="scientific">Vibrio stylophorae</name>
    <dbReference type="NCBI Taxonomy" id="659351"/>
    <lineage>
        <taxon>Bacteria</taxon>
        <taxon>Pseudomonadati</taxon>
        <taxon>Pseudomonadota</taxon>
        <taxon>Gammaproteobacteria</taxon>
        <taxon>Vibrionales</taxon>
        <taxon>Vibrionaceae</taxon>
        <taxon>Vibrio</taxon>
    </lineage>
</organism>
<protein>
    <submittedName>
        <fullName evidence="1">Uncharacterized protein</fullName>
    </submittedName>
</protein>
<evidence type="ECO:0000313" key="1">
    <source>
        <dbReference type="EMBL" id="CAH0533740.1"/>
    </source>
</evidence>
<dbReference type="RefSeq" id="WP_237466162.1">
    <property type="nucleotide sequence ID" value="NZ_CAKLDI010000001.1"/>
</dbReference>